<dbReference type="AlphaFoldDB" id="A0AA36CL42"/>
<feature type="transmembrane region" description="Helical" evidence="6">
    <location>
        <begin position="186"/>
        <end position="203"/>
    </location>
</feature>
<keyword evidence="3 6" id="KW-0812">Transmembrane</keyword>
<dbReference type="PANTHER" id="PTHR43791">
    <property type="entry name" value="PERMEASE-RELATED"/>
    <property type="match status" value="1"/>
</dbReference>
<feature type="transmembrane region" description="Helical" evidence="6">
    <location>
        <begin position="276"/>
        <end position="297"/>
    </location>
</feature>
<gene>
    <name evidence="8" type="ORF">MSPICULIGERA_LOCUS9519</name>
</gene>
<evidence type="ECO:0000256" key="4">
    <source>
        <dbReference type="ARBA" id="ARBA00022989"/>
    </source>
</evidence>
<evidence type="ECO:0000256" key="5">
    <source>
        <dbReference type="ARBA" id="ARBA00023136"/>
    </source>
</evidence>
<dbReference type="Gene3D" id="1.20.1250.20">
    <property type="entry name" value="MFS general substrate transporter like domains"/>
    <property type="match status" value="2"/>
</dbReference>
<feature type="transmembrane region" description="Helical" evidence="6">
    <location>
        <begin position="118"/>
        <end position="140"/>
    </location>
</feature>
<dbReference type="GO" id="GO:0022857">
    <property type="term" value="F:transmembrane transporter activity"/>
    <property type="evidence" value="ECO:0007669"/>
    <property type="project" value="InterPro"/>
</dbReference>
<evidence type="ECO:0000313" key="8">
    <source>
        <dbReference type="EMBL" id="CAJ0571095.1"/>
    </source>
</evidence>
<comment type="caution">
    <text evidence="8">The sequence shown here is derived from an EMBL/GenBank/DDBJ whole genome shotgun (WGS) entry which is preliminary data.</text>
</comment>
<dbReference type="InterPro" id="IPR011701">
    <property type="entry name" value="MFS"/>
</dbReference>
<feature type="non-terminal residue" evidence="8">
    <location>
        <position position="315"/>
    </location>
</feature>
<keyword evidence="9" id="KW-1185">Reference proteome</keyword>
<dbReference type="GO" id="GO:0016020">
    <property type="term" value="C:membrane"/>
    <property type="evidence" value="ECO:0007669"/>
    <property type="project" value="UniProtKB-SubCell"/>
</dbReference>
<evidence type="ECO:0000256" key="2">
    <source>
        <dbReference type="ARBA" id="ARBA00022448"/>
    </source>
</evidence>
<evidence type="ECO:0000256" key="1">
    <source>
        <dbReference type="ARBA" id="ARBA00004141"/>
    </source>
</evidence>
<accession>A0AA36CL42</accession>
<dbReference type="InterPro" id="IPR020846">
    <property type="entry name" value="MFS_dom"/>
</dbReference>
<protein>
    <recommendedName>
        <fullName evidence="7">Major facilitator superfamily (MFS) profile domain-containing protein</fullName>
    </recommendedName>
</protein>
<dbReference type="SUPFAM" id="SSF103473">
    <property type="entry name" value="MFS general substrate transporter"/>
    <property type="match status" value="1"/>
</dbReference>
<dbReference type="Pfam" id="PF07690">
    <property type="entry name" value="MFS_1"/>
    <property type="match status" value="1"/>
</dbReference>
<feature type="transmembrane region" description="Helical" evidence="6">
    <location>
        <begin position="20"/>
        <end position="41"/>
    </location>
</feature>
<evidence type="ECO:0000256" key="3">
    <source>
        <dbReference type="ARBA" id="ARBA00022692"/>
    </source>
</evidence>
<sequence>MVFYFALWFREKERATATGLFLLAAPVTYLVGAPLSTALMHYVTLGDIAGWRWMLFLEGLPAIVGGVLCYRYLLDSPQKATWLTQSEKDWLAAEFEREKASQPPVTHLGTWQALTNPIILYLSVIYFLSQVGALGIGYWLPQIVQNLSAAFSLTQIGLIAGLPYAAAGVGLVIWARLSDRFYERKFFTAIPLLLGAIGLFVAGTTQDPYLGMAAITLALTGIFATKSPFFAMLTQLFSKPTVAVAAAIISSLGNCGGFVGPYIVGVVKKATGTSSAGLFVLSGALLLAALMTLFIVIPRHKSKQASLQALKMKEQ</sequence>
<keyword evidence="5 6" id="KW-0472">Membrane</keyword>
<dbReference type="PANTHER" id="PTHR43791:SF36">
    <property type="entry name" value="TRANSPORTER, PUTATIVE (AFU_ORTHOLOGUE AFUA_6G08340)-RELATED"/>
    <property type="match status" value="1"/>
</dbReference>
<feature type="transmembrane region" description="Helical" evidence="6">
    <location>
        <begin position="53"/>
        <end position="73"/>
    </location>
</feature>
<evidence type="ECO:0000256" key="6">
    <source>
        <dbReference type="SAM" id="Phobius"/>
    </source>
</evidence>
<evidence type="ECO:0000259" key="7">
    <source>
        <dbReference type="PROSITE" id="PS50850"/>
    </source>
</evidence>
<dbReference type="InterPro" id="IPR036259">
    <property type="entry name" value="MFS_trans_sf"/>
</dbReference>
<feature type="transmembrane region" description="Helical" evidence="6">
    <location>
        <begin position="242"/>
        <end position="264"/>
    </location>
</feature>
<dbReference type="PROSITE" id="PS50850">
    <property type="entry name" value="MFS"/>
    <property type="match status" value="1"/>
</dbReference>
<evidence type="ECO:0000313" key="9">
    <source>
        <dbReference type="Proteomes" id="UP001177023"/>
    </source>
</evidence>
<dbReference type="Proteomes" id="UP001177023">
    <property type="component" value="Unassembled WGS sequence"/>
</dbReference>
<name>A0AA36CL42_9BILA</name>
<comment type="subcellular location">
    <subcellularLocation>
        <location evidence="1">Membrane</location>
        <topology evidence="1">Multi-pass membrane protein</topology>
    </subcellularLocation>
</comment>
<dbReference type="EMBL" id="CATQJA010002532">
    <property type="protein sequence ID" value="CAJ0571095.1"/>
    <property type="molecule type" value="Genomic_DNA"/>
</dbReference>
<feature type="domain" description="Major facilitator superfamily (MFS) profile" evidence="7">
    <location>
        <begin position="1"/>
        <end position="301"/>
    </location>
</feature>
<proteinExistence type="predicted"/>
<organism evidence="8 9">
    <name type="scientific">Mesorhabditis spiculigera</name>
    <dbReference type="NCBI Taxonomy" id="96644"/>
    <lineage>
        <taxon>Eukaryota</taxon>
        <taxon>Metazoa</taxon>
        <taxon>Ecdysozoa</taxon>
        <taxon>Nematoda</taxon>
        <taxon>Chromadorea</taxon>
        <taxon>Rhabditida</taxon>
        <taxon>Rhabditina</taxon>
        <taxon>Rhabditomorpha</taxon>
        <taxon>Rhabditoidea</taxon>
        <taxon>Rhabditidae</taxon>
        <taxon>Mesorhabditinae</taxon>
        <taxon>Mesorhabditis</taxon>
    </lineage>
</organism>
<reference evidence="8" key="1">
    <citation type="submission" date="2023-06" db="EMBL/GenBank/DDBJ databases">
        <authorList>
            <person name="Delattre M."/>
        </authorList>
    </citation>
    <scope>NUCLEOTIDE SEQUENCE</scope>
    <source>
        <strain evidence="8">AF72</strain>
    </source>
</reference>
<feature type="transmembrane region" description="Helical" evidence="6">
    <location>
        <begin position="152"/>
        <end position="174"/>
    </location>
</feature>
<keyword evidence="2" id="KW-0813">Transport</keyword>
<feature type="transmembrane region" description="Helical" evidence="6">
    <location>
        <begin position="209"/>
        <end position="230"/>
    </location>
</feature>
<keyword evidence="4 6" id="KW-1133">Transmembrane helix</keyword>